<evidence type="ECO:0008006" key="2">
    <source>
        <dbReference type="Google" id="ProtNLM"/>
    </source>
</evidence>
<reference evidence="1" key="2">
    <citation type="submission" date="2016-06" db="EMBL/GenBank/DDBJ databases">
        <title>The genome of a short-lived fish provides insights into sex chromosome evolution and the genetic control of aging.</title>
        <authorList>
            <person name="Reichwald K."/>
            <person name="Felder M."/>
            <person name="Petzold A."/>
            <person name="Koch P."/>
            <person name="Groth M."/>
            <person name="Platzer M."/>
        </authorList>
    </citation>
    <scope>NUCLEOTIDE SEQUENCE</scope>
    <source>
        <tissue evidence="1">Brain</tissue>
    </source>
</reference>
<protein>
    <recommendedName>
        <fullName evidence="2">Reverse transcriptase domain-containing protein</fullName>
    </recommendedName>
</protein>
<dbReference type="AlphaFoldDB" id="A0A1A8CIR5"/>
<gene>
    <name evidence="1" type="primary">Nfu_g_1_014539</name>
</gene>
<organism evidence="1">
    <name type="scientific">Nothobranchius kadleci</name>
    <name type="common">African annual killifish</name>
    <dbReference type="NCBI Taxonomy" id="1051664"/>
    <lineage>
        <taxon>Eukaryota</taxon>
        <taxon>Metazoa</taxon>
        <taxon>Chordata</taxon>
        <taxon>Craniata</taxon>
        <taxon>Vertebrata</taxon>
        <taxon>Euteleostomi</taxon>
        <taxon>Actinopterygii</taxon>
        <taxon>Neopterygii</taxon>
        <taxon>Teleostei</taxon>
        <taxon>Neoteleostei</taxon>
        <taxon>Acanthomorphata</taxon>
        <taxon>Ovalentaria</taxon>
        <taxon>Atherinomorphae</taxon>
        <taxon>Cyprinodontiformes</taxon>
        <taxon>Nothobranchiidae</taxon>
        <taxon>Nothobranchius</taxon>
    </lineage>
</organism>
<sequence length="151" mass="16947">MVRSRTRIVPKTAPGGAMSLIHQFADDTTITVRDMEGIDEVMKAFDLYGRASGAKISIKKLCIMQFGDQKNIPCKWEFERRNQNIRIMGIVFGEDAGEARDLAWGSVINKIKQILAVWKGRSLNVKGRAVVLNALVFSRMNYVMSTLDLPV</sequence>
<name>A0A1A8CIR5_NOTKA</name>
<accession>A0A1A8CIR5</accession>
<proteinExistence type="predicted"/>
<evidence type="ECO:0000313" key="1">
    <source>
        <dbReference type="EMBL" id="SBP79677.1"/>
    </source>
</evidence>
<reference evidence="1" key="1">
    <citation type="submission" date="2016-05" db="EMBL/GenBank/DDBJ databases">
        <authorList>
            <person name="Lavstsen T."/>
            <person name="Jespersen J.S."/>
        </authorList>
    </citation>
    <scope>NUCLEOTIDE SEQUENCE</scope>
    <source>
        <tissue evidence="1">Brain</tissue>
    </source>
</reference>
<dbReference type="EMBL" id="HADZ01015736">
    <property type="protein sequence ID" value="SBP79677.1"/>
    <property type="molecule type" value="Transcribed_RNA"/>
</dbReference>